<feature type="chain" id="PRO_5045665727" evidence="5">
    <location>
        <begin position="20"/>
        <end position="232"/>
    </location>
</feature>
<dbReference type="PANTHER" id="PTHR39490">
    <property type="entry name" value="ARRESTIN DOMAIN-CONTAINING PROTEIN D"/>
    <property type="match status" value="1"/>
</dbReference>
<dbReference type="InterPro" id="IPR000306">
    <property type="entry name" value="Znf_FYVE"/>
</dbReference>
<accession>A0ABM1C2C7</accession>
<sequence length="232" mass="26225">MFFKFPVTSLLLFCRFWRGMYNRFENGVHPREPLGDLLLATKDHISSLEDHVILLQRRIGQLKEVLGHVDSPSKDIDSRMTDSGMAEEIDGLSFCPNTLEELGIGLEGSENSVRDSGVSDVESGGLDARDMDSLLQHSSSSSALDSAVIQQLADELDSVALDWKSFRNVRECLCSTPFDHFSRKFHCWSCGDVYCIRCIDKRIPLQGHYSKRPVSVCRHCYKELMRTNSIDS</sequence>
<dbReference type="InterPro" id="IPR052113">
    <property type="entry name" value="FYVE-type_Zinc_Finger"/>
</dbReference>
<name>A0ABM1C2C7_LIMPO</name>
<evidence type="ECO:0000256" key="3">
    <source>
        <dbReference type="ARBA" id="ARBA00022833"/>
    </source>
</evidence>
<keyword evidence="2 4" id="KW-0863">Zinc-finger</keyword>
<evidence type="ECO:0000256" key="2">
    <source>
        <dbReference type="ARBA" id="ARBA00022771"/>
    </source>
</evidence>
<dbReference type="Proteomes" id="UP000694941">
    <property type="component" value="Unplaced"/>
</dbReference>
<organism evidence="7 8">
    <name type="scientific">Limulus polyphemus</name>
    <name type="common">Atlantic horseshoe crab</name>
    <dbReference type="NCBI Taxonomy" id="6850"/>
    <lineage>
        <taxon>Eukaryota</taxon>
        <taxon>Metazoa</taxon>
        <taxon>Ecdysozoa</taxon>
        <taxon>Arthropoda</taxon>
        <taxon>Chelicerata</taxon>
        <taxon>Merostomata</taxon>
        <taxon>Xiphosura</taxon>
        <taxon>Limulidae</taxon>
        <taxon>Limulus</taxon>
    </lineage>
</organism>
<dbReference type="InterPro" id="IPR017455">
    <property type="entry name" value="Znf_FYVE-rel"/>
</dbReference>
<evidence type="ECO:0000259" key="6">
    <source>
        <dbReference type="PROSITE" id="PS50178"/>
    </source>
</evidence>
<evidence type="ECO:0000313" key="7">
    <source>
        <dbReference type="Proteomes" id="UP000694941"/>
    </source>
</evidence>
<evidence type="ECO:0000313" key="8">
    <source>
        <dbReference type="RefSeq" id="XP_013792986.1"/>
    </source>
</evidence>
<dbReference type="PROSITE" id="PS50178">
    <property type="entry name" value="ZF_FYVE"/>
    <property type="match status" value="1"/>
</dbReference>
<keyword evidence="5" id="KW-0732">Signal</keyword>
<dbReference type="InterPro" id="IPR013083">
    <property type="entry name" value="Znf_RING/FYVE/PHD"/>
</dbReference>
<dbReference type="Gene3D" id="3.30.40.10">
    <property type="entry name" value="Zinc/RING finger domain, C3HC4 (zinc finger)"/>
    <property type="match status" value="1"/>
</dbReference>
<reference evidence="8" key="1">
    <citation type="submission" date="2025-08" db="UniProtKB">
        <authorList>
            <consortium name="RefSeq"/>
        </authorList>
    </citation>
    <scope>IDENTIFICATION</scope>
    <source>
        <tissue evidence="8">Muscle</tissue>
    </source>
</reference>
<dbReference type="SUPFAM" id="SSF57903">
    <property type="entry name" value="FYVE/PHD zinc finger"/>
    <property type="match status" value="1"/>
</dbReference>
<dbReference type="CDD" id="cd15738">
    <property type="entry name" value="FYVE_MTMR_unchar"/>
    <property type="match status" value="1"/>
</dbReference>
<evidence type="ECO:0000256" key="1">
    <source>
        <dbReference type="ARBA" id="ARBA00022723"/>
    </source>
</evidence>
<dbReference type="Pfam" id="PF01363">
    <property type="entry name" value="FYVE"/>
    <property type="match status" value="1"/>
</dbReference>
<dbReference type="RefSeq" id="XP_013792986.1">
    <property type="nucleotide sequence ID" value="XM_013937532.2"/>
</dbReference>
<proteinExistence type="predicted"/>
<feature type="signal peptide" evidence="5">
    <location>
        <begin position="1"/>
        <end position="19"/>
    </location>
</feature>
<keyword evidence="3" id="KW-0862">Zinc</keyword>
<evidence type="ECO:0000256" key="5">
    <source>
        <dbReference type="SAM" id="SignalP"/>
    </source>
</evidence>
<dbReference type="PANTHER" id="PTHR39490:SF8">
    <property type="entry name" value="ZINC FINGER FYVE DOMAIN-CONTAINING PROTEIN 21"/>
    <property type="match status" value="1"/>
</dbReference>
<dbReference type="GeneID" id="106476916"/>
<feature type="domain" description="FYVE-type" evidence="6">
    <location>
        <begin position="174"/>
        <end position="225"/>
    </location>
</feature>
<evidence type="ECO:0000256" key="4">
    <source>
        <dbReference type="PROSITE-ProRule" id="PRU00091"/>
    </source>
</evidence>
<dbReference type="SMART" id="SM00064">
    <property type="entry name" value="FYVE"/>
    <property type="match status" value="1"/>
</dbReference>
<keyword evidence="1" id="KW-0479">Metal-binding</keyword>
<dbReference type="InterPro" id="IPR011011">
    <property type="entry name" value="Znf_FYVE_PHD"/>
</dbReference>
<gene>
    <name evidence="8" type="primary">LOC106476916</name>
</gene>
<protein>
    <submittedName>
        <fullName evidence="8">Myotubularin-related protein 6-like</fullName>
    </submittedName>
</protein>
<keyword evidence="7" id="KW-1185">Reference proteome</keyword>